<accession>A0A4C1X689</accession>
<proteinExistence type="predicted"/>
<sequence length="92" mass="10635">MHIAGKNQPTNEHWVALKRVMRYLKDWANDIEDRKSCTGYIFLFQGAAISWNSKKQQTITLSTSEAEYIALASAFQEALWLKQLADEFQPEL</sequence>
<dbReference type="AlphaFoldDB" id="A0A4C1X689"/>
<dbReference type="PANTHER" id="PTHR11439">
    <property type="entry name" value="GAG-POL-RELATED RETROTRANSPOSON"/>
    <property type="match status" value="1"/>
</dbReference>
<dbReference type="EMBL" id="BGZK01000742">
    <property type="protein sequence ID" value="GBP58673.1"/>
    <property type="molecule type" value="Genomic_DNA"/>
</dbReference>
<keyword evidence="2" id="KW-1185">Reference proteome</keyword>
<evidence type="ECO:0000313" key="2">
    <source>
        <dbReference type="Proteomes" id="UP000299102"/>
    </source>
</evidence>
<dbReference type="CDD" id="cd09272">
    <property type="entry name" value="RNase_HI_RT_Ty1"/>
    <property type="match status" value="1"/>
</dbReference>
<gene>
    <name evidence="1" type="ORF">EVAR_97076_1</name>
</gene>
<evidence type="ECO:0000313" key="1">
    <source>
        <dbReference type="EMBL" id="GBP58673.1"/>
    </source>
</evidence>
<dbReference type="OrthoDB" id="430476at2759"/>
<comment type="caution">
    <text evidence="1">The sequence shown here is derived from an EMBL/GenBank/DDBJ whole genome shotgun (WGS) entry which is preliminary data.</text>
</comment>
<dbReference type="PANTHER" id="PTHR11439:SF483">
    <property type="entry name" value="PEPTIDE SYNTHASE GLIP-LIKE, PUTATIVE (AFU_ORTHOLOGUE AFUA_3G12920)-RELATED"/>
    <property type="match status" value="1"/>
</dbReference>
<organism evidence="1 2">
    <name type="scientific">Eumeta variegata</name>
    <name type="common">Bagworm moth</name>
    <name type="synonym">Eumeta japonica</name>
    <dbReference type="NCBI Taxonomy" id="151549"/>
    <lineage>
        <taxon>Eukaryota</taxon>
        <taxon>Metazoa</taxon>
        <taxon>Ecdysozoa</taxon>
        <taxon>Arthropoda</taxon>
        <taxon>Hexapoda</taxon>
        <taxon>Insecta</taxon>
        <taxon>Pterygota</taxon>
        <taxon>Neoptera</taxon>
        <taxon>Endopterygota</taxon>
        <taxon>Lepidoptera</taxon>
        <taxon>Glossata</taxon>
        <taxon>Ditrysia</taxon>
        <taxon>Tineoidea</taxon>
        <taxon>Psychidae</taxon>
        <taxon>Oiketicinae</taxon>
        <taxon>Eumeta</taxon>
    </lineage>
</organism>
<protein>
    <submittedName>
        <fullName evidence="1">Retrovirus-related Pol polyprotein from transposon TNT 1-94</fullName>
    </submittedName>
</protein>
<reference evidence="1 2" key="1">
    <citation type="journal article" date="2019" name="Commun. Biol.">
        <title>The bagworm genome reveals a unique fibroin gene that provides high tensile strength.</title>
        <authorList>
            <person name="Kono N."/>
            <person name="Nakamura H."/>
            <person name="Ohtoshi R."/>
            <person name="Tomita M."/>
            <person name="Numata K."/>
            <person name="Arakawa K."/>
        </authorList>
    </citation>
    <scope>NUCLEOTIDE SEQUENCE [LARGE SCALE GENOMIC DNA]</scope>
</reference>
<dbReference type="STRING" id="151549.A0A4C1X689"/>
<name>A0A4C1X689_EUMVA</name>
<dbReference type="Proteomes" id="UP000299102">
    <property type="component" value="Unassembled WGS sequence"/>
</dbReference>